<evidence type="ECO:0000256" key="1">
    <source>
        <dbReference type="SAM" id="MobiDB-lite"/>
    </source>
</evidence>
<name>A0A0P1B8D3_PLAHL</name>
<evidence type="ECO:0000313" key="3">
    <source>
        <dbReference type="Proteomes" id="UP000054928"/>
    </source>
</evidence>
<dbReference type="AlphaFoldDB" id="A0A0P1B8D3"/>
<feature type="region of interest" description="Disordered" evidence="1">
    <location>
        <begin position="67"/>
        <end position="94"/>
    </location>
</feature>
<proteinExistence type="predicted"/>
<protein>
    <submittedName>
        <fullName evidence="2">Uncharacterized protein</fullName>
    </submittedName>
</protein>
<dbReference type="RefSeq" id="XP_024586535.1">
    <property type="nucleotide sequence ID" value="XM_024721436.1"/>
</dbReference>
<organism evidence="2 3">
    <name type="scientific">Plasmopara halstedii</name>
    <name type="common">Downy mildew of sunflower</name>
    <dbReference type="NCBI Taxonomy" id="4781"/>
    <lineage>
        <taxon>Eukaryota</taxon>
        <taxon>Sar</taxon>
        <taxon>Stramenopiles</taxon>
        <taxon>Oomycota</taxon>
        <taxon>Peronosporomycetes</taxon>
        <taxon>Peronosporales</taxon>
        <taxon>Peronosporaceae</taxon>
        <taxon>Plasmopara</taxon>
    </lineage>
</organism>
<sequence>MDLEDDEIEVDLAAVGSNKVMRLREQYTNKNKHDLKKNLAGELVVPITAAEPKHCANSRRFNAYTHEHSTQAHDSVYESTYGSPRVASVPTGPP</sequence>
<dbReference type="Proteomes" id="UP000054928">
    <property type="component" value="Unassembled WGS sequence"/>
</dbReference>
<accession>A0A0P1B8D3</accession>
<evidence type="ECO:0000313" key="2">
    <source>
        <dbReference type="EMBL" id="CEG50166.1"/>
    </source>
</evidence>
<dbReference type="GeneID" id="36402946"/>
<dbReference type="EMBL" id="CCYD01003101">
    <property type="protein sequence ID" value="CEG50166.1"/>
    <property type="molecule type" value="Genomic_DNA"/>
</dbReference>
<reference evidence="3" key="1">
    <citation type="submission" date="2014-09" db="EMBL/GenBank/DDBJ databases">
        <authorList>
            <person name="Sharma Rahul"/>
            <person name="Thines Marco"/>
        </authorList>
    </citation>
    <scope>NUCLEOTIDE SEQUENCE [LARGE SCALE GENOMIC DNA]</scope>
</reference>
<keyword evidence="3" id="KW-1185">Reference proteome</keyword>